<feature type="transmembrane region" description="Helical" evidence="1">
    <location>
        <begin position="73"/>
        <end position="94"/>
    </location>
</feature>
<dbReference type="Proteomes" id="UP000585258">
    <property type="component" value="Unassembled WGS sequence"/>
</dbReference>
<reference evidence="2 5" key="2">
    <citation type="submission" date="2020-08" db="EMBL/GenBank/DDBJ databases">
        <title>Clostridia isolated from Swiss meat.</title>
        <authorList>
            <person name="Wambui J."/>
            <person name="Stevens M.J.A."/>
            <person name="Stephan R."/>
        </authorList>
    </citation>
    <scope>NUCLEOTIDE SEQUENCE [LARGE SCALE GENOMIC DNA]</scope>
    <source>
        <strain evidence="2 5">CM001</strain>
    </source>
</reference>
<feature type="transmembrane region" description="Helical" evidence="1">
    <location>
        <begin position="45"/>
        <end position="66"/>
    </location>
</feature>
<evidence type="ECO:0000313" key="3">
    <source>
        <dbReference type="EMBL" id="SDP45363.1"/>
    </source>
</evidence>
<evidence type="ECO:0000313" key="5">
    <source>
        <dbReference type="Proteomes" id="UP000585258"/>
    </source>
</evidence>
<evidence type="ECO:0000313" key="4">
    <source>
        <dbReference type="Proteomes" id="UP000198597"/>
    </source>
</evidence>
<dbReference type="EMBL" id="FNJM01000005">
    <property type="protein sequence ID" value="SDP45363.1"/>
    <property type="molecule type" value="Genomic_DNA"/>
</dbReference>
<dbReference type="RefSeq" id="WP_175490836.1">
    <property type="nucleotide sequence ID" value="NZ_CP071376.1"/>
</dbReference>
<dbReference type="STRING" id="94869.SAMN04488529_105233"/>
<sequence length="95" mass="11065">MGELKSKDIVTAICMTAAMITSVIIICTFLTTYQFFYVGQIFNSYYMLQMGVCITMILWGIRFLLYHKGKERYIYFLICITISVSLIFFIINLVN</sequence>
<dbReference type="Proteomes" id="UP000198597">
    <property type="component" value="Unassembled WGS sequence"/>
</dbReference>
<accession>A0A1H0SUF3</accession>
<proteinExistence type="predicted"/>
<dbReference type="EMBL" id="JACKWY010000006">
    <property type="protein sequence ID" value="MBB6715277.1"/>
    <property type="molecule type" value="Genomic_DNA"/>
</dbReference>
<organism evidence="3 4">
    <name type="scientific">Clostridium gasigenes</name>
    <dbReference type="NCBI Taxonomy" id="94869"/>
    <lineage>
        <taxon>Bacteria</taxon>
        <taxon>Bacillati</taxon>
        <taxon>Bacillota</taxon>
        <taxon>Clostridia</taxon>
        <taxon>Eubacteriales</taxon>
        <taxon>Clostridiaceae</taxon>
        <taxon>Clostridium</taxon>
    </lineage>
</organism>
<keyword evidence="1" id="KW-0472">Membrane</keyword>
<keyword evidence="4" id="KW-1185">Reference proteome</keyword>
<gene>
    <name evidence="2" type="ORF">H7E68_11220</name>
    <name evidence="3" type="ORF">SAMN04488529_105233</name>
</gene>
<evidence type="ECO:0000313" key="2">
    <source>
        <dbReference type="EMBL" id="MBB6715277.1"/>
    </source>
</evidence>
<name>A0A1H0SUF3_9CLOT</name>
<dbReference type="AlphaFoldDB" id="A0A1H0SUF3"/>
<keyword evidence="1" id="KW-0812">Transmembrane</keyword>
<feature type="transmembrane region" description="Helical" evidence="1">
    <location>
        <begin position="12"/>
        <end position="33"/>
    </location>
</feature>
<reference evidence="3 4" key="1">
    <citation type="submission" date="2016-10" db="EMBL/GenBank/DDBJ databases">
        <authorList>
            <person name="de Groot N.N."/>
        </authorList>
    </citation>
    <scope>NUCLEOTIDE SEQUENCE [LARGE SCALE GENOMIC DNA]</scope>
    <source>
        <strain evidence="3 4">DSM 12272</strain>
    </source>
</reference>
<evidence type="ECO:0008006" key="6">
    <source>
        <dbReference type="Google" id="ProtNLM"/>
    </source>
</evidence>
<dbReference type="GeneID" id="65308685"/>
<keyword evidence="1" id="KW-1133">Transmembrane helix</keyword>
<protein>
    <recommendedName>
        <fullName evidence="6">DUF1634 domain-containing protein</fullName>
    </recommendedName>
</protein>
<evidence type="ECO:0000256" key="1">
    <source>
        <dbReference type="SAM" id="Phobius"/>
    </source>
</evidence>